<feature type="transmembrane region" description="Helical" evidence="1">
    <location>
        <begin position="407"/>
        <end position="430"/>
    </location>
</feature>
<gene>
    <name evidence="3" type="ORF">niasHT_015116</name>
</gene>
<evidence type="ECO:0000259" key="2">
    <source>
        <dbReference type="Pfam" id="PF05699"/>
    </source>
</evidence>
<dbReference type="Proteomes" id="UP001620626">
    <property type="component" value="Unassembled WGS sequence"/>
</dbReference>
<dbReference type="PANTHER" id="PTHR37162:SF10">
    <property type="entry name" value="DUF4371 DOMAIN-CONTAINING PROTEIN"/>
    <property type="match status" value="1"/>
</dbReference>
<comment type="caution">
    <text evidence="3">The sequence shown here is derived from an EMBL/GenBank/DDBJ whole genome shotgun (WGS) entry which is preliminary data.</text>
</comment>
<sequence>MAPPKRKSFFKSEYSNEFQGITKSKTGDEFAHCIPCNFDISLVSTGKAAIPHHLKTEKHKKAAKAANSALAITAFMPSTSAPTNLDRPTAAAEVSIALQEIAGVPFSISIDSSNHKTIKLFPLVVRYFKPKSGISVKVVDLEALSGETSAEIYDWIMKILGRHKLDIAQLVAFCGDNVNANFGGAELAGQRNIYTKLKAHRNNLIPNFETKDLAWISLKEKKVPRAEVMSLAEQIAPELNDNELFDEITTLNETLETISDEKFGEMNAEQKWMKLFEAKLPNLLLLVSKILSIPVSNACVERVFSLCSAQWTDVRNSLKVETVKSLAQIKLNYDLTCPEMYDLLISSPKLLKMIMGENSVTIVDQQRNKRIFKSLCLIICVNIGGYYLHIAFRLFILPLFKSPITNWVGFVISAIPLIISAISNAPILYITSSKYRNAFDYTIKKLLWTSAAHPSPSNNTRKTDNKCLVFHKRTT</sequence>
<keyword evidence="4" id="KW-1185">Reference proteome</keyword>
<dbReference type="InterPro" id="IPR008906">
    <property type="entry name" value="HATC_C_dom"/>
</dbReference>
<reference evidence="3 4" key="1">
    <citation type="submission" date="2024-10" db="EMBL/GenBank/DDBJ databases">
        <authorList>
            <person name="Kim D."/>
        </authorList>
    </citation>
    <scope>NUCLEOTIDE SEQUENCE [LARGE SCALE GENOMIC DNA]</scope>
    <source>
        <strain evidence="3">BH-2024</strain>
    </source>
</reference>
<dbReference type="EMBL" id="JBICBT010000491">
    <property type="protein sequence ID" value="KAL3111918.1"/>
    <property type="molecule type" value="Genomic_DNA"/>
</dbReference>
<name>A0ABD2L9T7_9BILA</name>
<dbReference type="AlphaFoldDB" id="A0ABD2L9T7"/>
<evidence type="ECO:0000313" key="3">
    <source>
        <dbReference type="EMBL" id="KAL3111918.1"/>
    </source>
</evidence>
<accession>A0ABD2L9T7</accession>
<organism evidence="3 4">
    <name type="scientific">Heterodera trifolii</name>
    <dbReference type="NCBI Taxonomy" id="157864"/>
    <lineage>
        <taxon>Eukaryota</taxon>
        <taxon>Metazoa</taxon>
        <taxon>Ecdysozoa</taxon>
        <taxon>Nematoda</taxon>
        <taxon>Chromadorea</taxon>
        <taxon>Rhabditida</taxon>
        <taxon>Tylenchina</taxon>
        <taxon>Tylenchomorpha</taxon>
        <taxon>Tylenchoidea</taxon>
        <taxon>Heteroderidae</taxon>
        <taxon>Heteroderinae</taxon>
        <taxon>Heterodera</taxon>
    </lineage>
</organism>
<dbReference type="InterPro" id="IPR012337">
    <property type="entry name" value="RNaseH-like_sf"/>
</dbReference>
<feature type="domain" description="HAT C-terminal dimerisation" evidence="2">
    <location>
        <begin position="271"/>
        <end position="330"/>
    </location>
</feature>
<protein>
    <recommendedName>
        <fullName evidence="2">HAT C-terminal dimerisation domain-containing protein</fullName>
    </recommendedName>
</protein>
<keyword evidence="1" id="KW-1133">Transmembrane helix</keyword>
<feature type="transmembrane region" description="Helical" evidence="1">
    <location>
        <begin position="375"/>
        <end position="395"/>
    </location>
</feature>
<keyword evidence="1" id="KW-0472">Membrane</keyword>
<dbReference type="Pfam" id="PF05699">
    <property type="entry name" value="Dimer_Tnp_hAT"/>
    <property type="match status" value="1"/>
</dbReference>
<dbReference type="SUPFAM" id="SSF53098">
    <property type="entry name" value="Ribonuclease H-like"/>
    <property type="match status" value="1"/>
</dbReference>
<evidence type="ECO:0000256" key="1">
    <source>
        <dbReference type="SAM" id="Phobius"/>
    </source>
</evidence>
<proteinExistence type="predicted"/>
<evidence type="ECO:0000313" key="4">
    <source>
        <dbReference type="Proteomes" id="UP001620626"/>
    </source>
</evidence>
<dbReference type="PANTHER" id="PTHR37162">
    <property type="entry name" value="HAT FAMILY DIMERISATION DOMAINCONTAINING PROTEIN-RELATED"/>
    <property type="match status" value="1"/>
</dbReference>
<keyword evidence="1" id="KW-0812">Transmembrane</keyword>